<gene>
    <name evidence="2" type="ORF">LIZ65_06910</name>
</gene>
<keyword evidence="3" id="KW-1185">Reference proteome</keyword>
<dbReference type="EMBL" id="JAJCIS010000003">
    <property type="protein sequence ID" value="MCB7387016.1"/>
    <property type="molecule type" value="Genomic_DNA"/>
</dbReference>
<dbReference type="PROSITE" id="PS51257">
    <property type="entry name" value="PROKAR_LIPOPROTEIN"/>
    <property type="match status" value="1"/>
</dbReference>
<keyword evidence="1" id="KW-1133">Transmembrane helix</keyword>
<name>A0ABS8DF21_9FIRM</name>
<evidence type="ECO:0000313" key="2">
    <source>
        <dbReference type="EMBL" id="MCB7387016.1"/>
    </source>
</evidence>
<dbReference type="RefSeq" id="WP_066733529.1">
    <property type="nucleotide sequence ID" value="NZ_JAJCIQ010000003.1"/>
</dbReference>
<evidence type="ECO:0000256" key="1">
    <source>
        <dbReference type="SAM" id="Phobius"/>
    </source>
</evidence>
<accession>A0ABS8DF21</accession>
<organism evidence="2 3">
    <name type="scientific">Bariatricus massiliensis</name>
    <dbReference type="NCBI Taxonomy" id="1745713"/>
    <lineage>
        <taxon>Bacteria</taxon>
        <taxon>Bacillati</taxon>
        <taxon>Bacillota</taxon>
        <taxon>Clostridia</taxon>
        <taxon>Lachnospirales</taxon>
        <taxon>Lachnospiraceae</taxon>
        <taxon>Bariatricus</taxon>
    </lineage>
</organism>
<evidence type="ECO:0000313" key="3">
    <source>
        <dbReference type="Proteomes" id="UP001299546"/>
    </source>
</evidence>
<protein>
    <submittedName>
        <fullName evidence="2">Uncharacterized protein</fullName>
    </submittedName>
</protein>
<comment type="caution">
    <text evidence="2">The sequence shown here is derived from an EMBL/GenBank/DDBJ whole genome shotgun (WGS) entry which is preliminary data.</text>
</comment>
<proteinExistence type="predicted"/>
<reference evidence="2 3" key="1">
    <citation type="submission" date="2021-10" db="EMBL/GenBank/DDBJ databases">
        <title>Collection of gut derived symbiotic bacterial strains cultured from healthy donors.</title>
        <authorList>
            <person name="Lin H."/>
            <person name="Littmann E."/>
            <person name="Kohout C."/>
            <person name="Pamer E.G."/>
        </authorList>
    </citation>
    <scope>NUCLEOTIDE SEQUENCE [LARGE SCALE GENOMIC DNA]</scope>
    <source>
        <strain evidence="2 3">DFI.1.165</strain>
    </source>
</reference>
<feature type="transmembrane region" description="Helical" evidence="1">
    <location>
        <begin position="6"/>
        <end position="23"/>
    </location>
</feature>
<keyword evidence="1" id="KW-0812">Transmembrane</keyword>
<keyword evidence="1" id="KW-0472">Membrane</keyword>
<sequence length="79" mass="9401">MLERIWMSVVIFAGLLAACRMLLEYWLRSQSHLPYEEVSSLTFLEKVTFAFENFCEKIQRSKDLLKIKLEELFGQQKLL</sequence>
<dbReference type="Proteomes" id="UP001299546">
    <property type="component" value="Unassembled WGS sequence"/>
</dbReference>